<dbReference type="AlphaFoldDB" id="A0A9W6PRQ3"/>
<feature type="transmembrane region" description="Helical" evidence="2">
    <location>
        <begin position="53"/>
        <end position="73"/>
    </location>
</feature>
<feature type="region of interest" description="Disordered" evidence="1">
    <location>
        <begin position="1"/>
        <end position="43"/>
    </location>
</feature>
<dbReference type="Pfam" id="PF19608">
    <property type="entry name" value="DUF6113"/>
    <property type="match status" value="1"/>
</dbReference>
<feature type="transmembrane region" description="Helical" evidence="2">
    <location>
        <begin position="142"/>
        <end position="161"/>
    </location>
</feature>
<accession>A0A9W6PRQ3</accession>
<protein>
    <recommendedName>
        <fullName evidence="5">Integral membrane protein</fullName>
    </recommendedName>
</protein>
<keyword evidence="2" id="KW-0812">Transmembrane</keyword>
<evidence type="ECO:0000313" key="3">
    <source>
        <dbReference type="EMBL" id="GLW62227.1"/>
    </source>
</evidence>
<feature type="region of interest" description="Disordered" evidence="1">
    <location>
        <begin position="177"/>
        <end position="196"/>
    </location>
</feature>
<keyword evidence="4" id="KW-1185">Reference proteome</keyword>
<evidence type="ECO:0000256" key="1">
    <source>
        <dbReference type="SAM" id="MobiDB-lite"/>
    </source>
</evidence>
<feature type="compositionally biased region" description="Pro residues" evidence="1">
    <location>
        <begin position="27"/>
        <end position="41"/>
    </location>
</feature>
<sequence length="196" mass="19045">MDREQRPPEAGAPQPWGADGRFVAGPAVPPAGPPGGVPVGPPGGHVAGQAAEAVLTGAAYAALGVLGLVFGLIGSFAQGWLVGSVPVAAIVLVAVNFGVVRLAAWAMRSPLGGVVFATGWGVVVLLMSLPRSEGDLTIPGTLSGYVFIVGGLVAAVVAAALQPGRRPPGQWLLRGAQPAAGDAGAGAGAAPGSRGS</sequence>
<dbReference type="Proteomes" id="UP001165124">
    <property type="component" value="Unassembled WGS sequence"/>
</dbReference>
<proteinExistence type="predicted"/>
<organism evidence="3 4">
    <name type="scientific">Actinomadura rubrobrunea</name>
    <dbReference type="NCBI Taxonomy" id="115335"/>
    <lineage>
        <taxon>Bacteria</taxon>
        <taxon>Bacillati</taxon>
        <taxon>Actinomycetota</taxon>
        <taxon>Actinomycetes</taxon>
        <taxon>Streptosporangiales</taxon>
        <taxon>Thermomonosporaceae</taxon>
        <taxon>Actinomadura</taxon>
    </lineage>
</organism>
<keyword evidence="2" id="KW-1133">Transmembrane helix</keyword>
<feature type="transmembrane region" description="Helical" evidence="2">
    <location>
        <begin position="111"/>
        <end position="130"/>
    </location>
</feature>
<gene>
    <name evidence="3" type="ORF">Arub01_04710</name>
</gene>
<comment type="caution">
    <text evidence="3">The sequence shown here is derived from an EMBL/GenBank/DDBJ whole genome shotgun (WGS) entry which is preliminary data.</text>
</comment>
<feature type="transmembrane region" description="Helical" evidence="2">
    <location>
        <begin position="79"/>
        <end position="99"/>
    </location>
</feature>
<evidence type="ECO:0008006" key="5">
    <source>
        <dbReference type="Google" id="ProtNLM"/>
    </source>
</evidence>
<reference evidence="3" key="1">
    <citation type="submission" date="2023-02" db="EMBL/GenBank/DDBJ databases">
        <title>Actinomadura rubrobrunea NBRC 14622.</title>
        <authorList>
            <person name="Ichikawa N."/>
            <person name="Sato H."/>
            <person name="Tonouchi N."/>
        </authorList>
    </citation>
    <scope>NUCLEOTIDE SEQUENCE</scope>
    <source>
        <strain evidence="3">NBRC 14622</strain>
    </source>
</reference>
<evidence type="ECO:0000313" key="4">
    <source>
        <dbReference type="Proteomes" id="UP001165124"/>
    </source>
</evidence>
<dbReference type="EMBL" id="BSRZ01000001">
    <property type="protein sequence ID" value="GLW62227.1"/>
    <property type="molecule type" value="Genomic_DNA"/>
</dbReference>
<name>A0A9W6PRQ3_9ACTN</name>
<dbReference type="RefSeq" id="WP_106258194.1">
    <property type="nucleotide sequence ID" value="NZ_BSRZ01000001.1"/>
</dbReference>
<dbReference type="InterPro" id="IPR046095">
    <property type="entry name" value="DUF6113"/>
</dbReference>
<keyword evidence="2" id="KW-0472">Membrane</keyword>
<feature type="compositionally biased region" description="Gly residues" evidence="1">
    <location>
        <begin position="183"/>
        <end position="196"/>
    </location>
</feature>
<evidence type="ECO:0000256" key="2">
    <source>
        <dbReference type="SAM" id="Phobius"/>
    </source>
</evidence>